<gene>
    <name evidence="1" type="ORF">H2198_009559</name>
</gene>
<name>A0ACC2ZUD0_9EURO</name>
<accession>A0ACC2ZUD0</accession>
<sequence>MEESESSRLHMPSSERPALWARILEIFDEIVSEAPFVRFLNKGFIILYFILALWLGWHLLPLAENWDPARTMSKSAQGHAVLHNYFGNFEGFAECNIRAAELYSPPPKDDRGFYEYGAFCHDRKQLLRALSDGGRVGFDAPYTPRGCNYRWFDVEEICFILERFDSLIFIGDDVLHSIYGAINVLLRQDLALGALDVSTMDQASKDNCRCVNQFVKQDCRQHFVEGAERAMQSEQAGRPYFCNRLKHAFIKVDSGNPSLVAVEKFKQLAPKAPRSRYRPIPIIHSLAPSTMSTTDAATSLVKFVELADDSDRNTPMLWIGPTAAGHIELKGRKGNQEIWDYHRKMASVAEDNDVEILEMWNMTVQATSWDGMRFGEKVAITQAMMVMNWLSRLQSS</sequence>
<evidence type="ECO:0000313" key="1">
    <source>
        <dbReference type="EMBL" id="KAJ9651158.1"/>
    </source>
</evidence>
<comment type="caution">
    <text evidence="1">The sequence shown here is derived from an EMBL/GenBank/DDBJ whole genome shotgun (WGS) entry which is preliminary data.</text>
</comment>
<protein>
    <submittedName>
        <fullName evidence="1">Uncharacterized protein</fullName>
    </submittedName>
</protein>
<proteinExistence type="predicted"/>
<dbReference type="Proteomes" id="UP001172386">
    <property type="component" value="Unassembled WGS sequence"/>
</dbReference>
<evidence type="ECO:0000313" key="2">
    <source>
        <dbReference type="Proteomes" id="UP001172386"/>
    </source>
</evidence>
<keyword evidence="2" id="KW-1185">Reference proteome</keyword>
<organism evidence="1 2">
    <name type="scientific">Neophaeococcomyces mojaviensis</name>
    <dbReference type="NCBI Taxonomy" id="3383035"/>
    <lineage>
        <taxon>Eukaryota</taxon>
        <taxon>Fungi</taxon>
        <taxon>Dikarya</taxon>
        <taxon>Ascomycota</taxon>
        <taxon>Pezizomycotina</taxon>
        <taxon>Eurotiomycetes</taxon>
        <taxon>Chaetothyriomycetidae</taxon>
        <taxon>Chaetothyriales</taxon>
        <taxon>Chaetothyriales incertae sedis</taxon>
        <taxon>Neophaeococcomyces</taxon>
    </lineage>
</organism>
<reference evidence="1" key="1">
    <citation type="submission" date="2022-10" db="EMBL/GenBank/DDBJ databases">
        <title>Culturing micro-colonial fungi from biological soil crusts in the Mojave desert and describing Neophaeococcomyces mojavensis, and introducing the new genera and species Taxawa tesnikishii.</title>
        <authorList>
            <person name="Kurbessoian T."/>
            <person name="Stajich J.E."/>
        </authorList>
    </citation>
    <scope>NUCLEOTIDE SEQUENCE</scope>
    <source>
        <strain evidence="1">JES_112</strain>
    </source>
</reference>
<dbReference type="EMBL" id="JAPDRQ010000278">
    <property type="protein sequence ID" value="KAJ9651158.1"/>
    <property type="molecule type" value="Genomic_DNA"/>
</dbReference>